<organism evidence="2 3">
    <name type="scientific">Phytophthora oleae</name>
    <dbReference type="NCBI Taxonomy" id="2107226"/>
    <lineage>
        <taxon>Eukaryota</taxon>
        <taxon>Sar</taxon>
        <taxon>Stramenopiles</taxon>
        <taxon>Oomycota</taxon>
        <taxon>Peronosporomycetes</taxon>
        <taxon>Peronosporales</taxon>
        <taxon>Peronosporaceae</taxon>
        <taxon>Phytophthora</taxon>
    </lineage>
</organism>
<evidence type="ECO:0000313" key="2">
    <source>
        <dbReference type="EMBL" id="KAL3658385.1"/>
    </source>
</evidence>
<sequence>MNGYWTLTEFCLAIGNELGDRRSIHYRPELVHADLLTFFLNVSSVLSYLFRERLDPVLAFAAFELSFAYRVELVDASATLRNIIVDFAESDYWLGLIQVSPFLAKLSPMKFWTVHGINTDRKLVVISTVLAIFSTILGLVVYICARKCFRHVQIKRGRRASLYNADRAGEEQLMSFETATGSAFSKRYGVISDYDNYFISGDQRYASIDAVYGNGYLLANNKFLVATEDMLSLLVMKITRVRFTNIYVYSILEDGGVKQTAGLVYPATISWADLANLDVAELG</sequence>
<accession>A0ABD3EWQ6</accession>
<protein>
    <submittedName>
        <fullName evidence="2">Uncharacterized protein</fullName>
    </submittedName>
</protein>
<feature type="transmembrane region" description="Helical" evidence="1">
    <location>
        <begin position="123"/>
        <end position="145"/>
    </location>
</feature>
<keyword evidence="1" id="KW-1133">Transmembrane helix</keyword>
<comment type="caution">
    <text evidence="2">The sequence shown here is derived from an EMBL/GenBank/DDBJ whole genome shotgun (WGS) entry which is preliminary data.</text>
</comment>
<dbReference type="AlphaFoldDB" id="A0ABD3EWQ6"/>
<reference evidence="2 3" key="1">
    <citation type="submission" date="2024-09" db="EMBL/GenBank/DDBJ databases">
        <title>Genome sequencing and assembly of Phytophthora oleae, isolate VK10A, causative agent of rot of olive drupes.</title>
        <authorList>
            <person name="Conti Taguali S."/>
            <person name="Riolo M."/>
            <person name="La Spada F."/>
            <person name="Cacciola S.O."/>
            <person name="Dionisio G."/>
        </authorList>
    </citation>
    <scope>NUCLEOTIDE SEQUENCE [LARGE SCALE GENOMIC DNA]</scope>
    <source>
        <strain evidence="2 3">VK10A</strain>
    </source>
</reference>
<dbReference type="Proteomes" id="UP001632037">
    <property type="component" value="Unassembled WGS sequence"/>
</dbReference>
<evidence type="ECO:0000313" key="3">
    <source>
        <dbReference type="Proteomes" id="UP001632037"/>
    </source>
</evidence>
<gene>
    <name evidence="2" type="ORF">V7S43_016765</name>
</gene>
<proteinExistence type="predicted"/>
<keyword evidence="1" id="KW-0472">Membrane</keyword>
<name>A0ABD3EWQ6_9STRA</name>
<evidence type="ECO:0000256" key="1">
    <source>
        <dbReference type="SAM" id="Phobius"/>
    </source>
</evidence>
<keyword evidence="1" id="KW-0812">Transmembrane</keyword>
<dbReference type="EMBL" id="JBIMZQ010000055">
    <property type="protein sequence ID" value="KAL3658385.1"/>
    <property type="molecule type" value="Genomic_DNA"/>
</dbReference>
<keyword evidence="3" id="KW-1185">Reference proteome</keyword>